<feature type="domain" description="Bacterial type II secretion system protein E" evidence="2">
    <location>
        <begin position="26"/>
        <end position="294"/>
    </location>
</feature>
<dbReference type="GO" id="GO:0005524">
    <property type="term" value="F:ATP binding"/>
    <property type="evidence" value="ECO:0007669"/>
    <property type="project" value="InterPro"/>
</dbReference>
<evidence type="ECO:0000313" key="4">
    <source>
        <dbReference type="Proteomes" id="UP000189177"/>
    </source>
</evidence>
<proteinExistence type="inferred from homology"/>
<dbReference type="Gene3D" id="3.30.450.90">
    <property type="match status" value="1"/>
</dbReference>
<name>A0A1V2ZY05_9GAMM</name>
<dbReference type="InterPro" id="IPR006321">
    <property type="entry name" value="PilT/PilU"/>
</dbReference>
<dbReference type="InterPro" id="IPR001482">
    <property type="entry name" value="T2SS/T4SS_dom"/>
</dbReference>
<dbReference type="GO" id="GO:0016887">
    <property type="term" value="F:ATP hydrolysis activity"/>
    <property type="evidence" value="ECO:0007669"/>
    <property type="project" value="InterPro"/>
</dbReference>
<organism evidence="3 4">
    <name type="scientific">Thioalkalivibrio halophilus</name>
    <dbReference type="NCBI Taxonomy" id="252474"/>
    <lineage>
        <taxon>Bacteria</taxon>
        <taxon>Pseudomonadati</taxon>
        <taxon>Pseudomonadota</taxon>
        <taxon>Gammaproteobacteria</taxon>
        <taxon>Chromatiales</taxon>
        <taxon>Ectothiorhodospiraceae</taxon>
        <taxon>Thioalkalivibrio</taxon>
    </lineage>
</organism>
<sequence length="391" mass="42934">MSAEAQNTGSDGTAAGEPAKRQLQIEPYLKLMAQKSASDLFFLTGAPASIKVDGVLQPIARRALAQGQTEGIAREMMNDHQERIFDEETAVNFGLTREGLGRFRVNVYRQRGEVAMVIRFISSSVPTIDQLGLPEVLKEFMTYRDGLVLVVGSTGTGKSTTLAAMIDHRLTIDTGHILTVEDPIEFLFQHKRAIIGQREVGIDTPSYEHALQEGMREAPDVIMVGEIRNRETMRAALNYADTGHLVLSTLHATNASQALDRIINLFPEDHRSQILSDLSLNLRAIIGQRLLQKKDGSRVAALEVLVNTPYISELIHKEEIGEIKEIMAKSASVGMQTFDQAIVKLFKSGNVMLNEALSKADSRANLEWKLNFGGGVGAAEEGGEEELKPPE</sequence>
<evidence type="ECO:0000256" key="1">
    <source>
        <dbReference type="ARBA" id="ARBA00006611"/>
    </source>
</evidence>
<dbReference type="Gene3D" id="3.40.50.300">
    <property type="entry name" value="P-loop containing nucleotide triphosphate hydrolases"/>
    <property type="match status" value="1"/>
</dbReference>
<dbReference type="InterPro" id="IPR027417">
    <property type="entry name" value="P-loop_NTPase"/>
</dbReference>
<dbReference type="AlphaFoldDB" id="A0A1V2ZY05"/>
<dbReference type="STRING" id="252474.B1A74_07995"/>
<keyword evidence="4" id="KW-1185">Reference proteome</keyword>
<dbReference type="PANTHER" id="PTHR30486">
    <property type="entry name" value="TWITCHING MOTILITY PROTEIN PILT"/>
    <property type="match status" value="1"/>
</dbReference>
<dbReference type="InterPro" id="IPR050921">
    <property type="entry name" value="T4SS_GSP_E_ATPase"/>
</dbReference>
<accession>A0A1V2ZY05</accession>
<dbReference type="Pfam" id="PF00437">
    <property type="entry name" value="T2SSE"/>
    <property type="match status" value="1"/>
</dbReference>
<dbReference type="PANTHER" id="PTHR30486:SF12">
    <property type="entry name" value="TYPE IV PILUS ATPASE PILU"/>
    <property type="match status" value="1"/>
</dbReference>
<dbReference type="SUPFAM" id="SSF52540">
    <property type="entry name" value="P-loop containing nucleoside triphosphate hydrolases"/>
    <property type="match status" value="1"/>
</dbReference>
<comment type="similarity">
    <text evidence="1">Belongs to the GSP E family.</text>
</comment>
<dbReference type="NCBIfam" id="TIGR01420">
    <property type="entry name" value="pilT_fam"/>
    <property type="match status" value="1"/>
</dbReference>
<comment type="caution">
    <text evidence="3">The sequence shown here is derived from an EMBL/GenBank/DDBJ whole genome shotgun (WGS) entry which is preliminary data.</text>
</comment>
<dbReference type="Proteomes" id="UP000189177">
    <property type="component" value="Unassembled WGS sequence"/>
</dbReference>
<reference evidence="3 4" key="1">
    <citation type="submission" date="2017-02" db="EMBL/GenBank/DDBJ databases">
        <title>Genomic diversity within the haloalkaliphilic genus Thioalkalivibrio.</title>
        <authorList>
            <person name="Ahn A.-C."/>
            <person name="Meier-Kolthoff J."/>
            <person name="Overmars L."/>
            <person name="Richter M."/>
            <person name="Woyke T."/>
            <person name="Sorokin D.Y."/>
            <person name="Muyzer G."/>
        </authorList>
    </citation>
    <scope>NUCLEOTIDE SEQUENCE [LARGE SCALE GENOMIC DNA]</scope>
    <source>
        <strain evidence="3 4">HL17</strain>
    </source>
</reference>
<dbReference type="CDD" id="cd01131">
    <property type="entry name" value="PilT"/>
    <property type="match status" value="1"/>
</dbReference>
<protein>
    <submittedName>
        <fullName evidence="3">Type IV pili twitching motility protein PilT</fullName>
    </submittedName>
</protein>
<dbReference type="EMBL" id="MUZR01000027">
    <property type="protein sequence ID" value="OOC09992.1"/>
    <property type="molecule type" value="Genomic_DNA"/>
</dbReference>
<evidence type="ECO:0000259" key="2">
    <source>
        <dbReference type="Pfam" id="PF00437"/>
    </source>
</evidence>
<dbReference type="OrthoDB" id="9804785at2"/>
<gene>
    <name evidence="3" type="ORF">B1A74_07995</name>
</gene>
<evidence type="ECO:0000313" key="3">
    <source>
        <dbReference type="EMBL" id="OOC09992.1"/>
    </source>
</evidence>